<dbReference type="GO" id="GO:0008839">
    <property type="term" value="F:4-hydroxy-tetrahydrodipicolinate reductase"/>
    <property type="evidence" value="ECO:0007669"/>
    <property type="project" value="InterPro"/>
</dbReference>
<dbReference type="InterPro" id="IPR036291">
    <property type="entry name" value="NAD(P)-bd_dom_sf"/>
</dbReference>
<sequence length="47" mass="4829">MIKVAVSGALGRMGTTIGRIVNEAPDMELVGGSDVRAGTLFGREVVP</sequence>
<keyword evidence="2" id="KW-0560">Oxidoreductase</keyword>
<dbReference type="Pfam" id="PF01113">
    <property type="entry name" value="DapB_N"/>
    <property type="match status" value="1"/>
</dbReference>
<dbReference type="AlphaFoldDB" id="A0A9X1KSV3"/>
<dbReference type="GO" id="GO:0009089">
    <property type="term" value="P:lysine biosynthetic process via diaminopimelate"/>
    <property type="evidence" value="ECO:0007669"/>
    <property type="project" value="InterPro"/>
</dbReference>
<dbReference type="InterPro" id="IPR000846">
    <property type="entry name" value="DapB_N"/>
</dbReference>
<evidence type="ECO:0000259" key="3">
    <source>
        <dbReference type="Pfam" id="PF01113"/>
    </source>
</evidence>
<reference evidence="4 5" key="1">
    <citation type="journal article" date="2023" name="Antonie Van Leeuwenhoek">
        <title>Flavobacterium potami sp. nov., a multi-metal resistance genes harbouring bacterium isolated from shallow river silt.</title>
        <authorList>
            <person name="Li S."/>
            <person name="Mao S."/>
            <person name="Mu W."/>
            <person name="Guo B."/>
            <person name="Li C."/>
            <person name="Zhu Q."/>
            <person name="Hou X."/>
            <person name="Zhao Y."/>
            <person name="Wei S."/>
            <person name="Liu H."/>
            <person name="Liu A."/>
        </authorList>
    </citation>
    <scope>NUCLEOTIDE SEQUENCE [LARGE SCALE GENOMIC DNA]</scope>
    <source>
        <strain evidence="4 5">17A</strain>
    </source>
</reference>
<feature type="domain" description="Dihydrodipicolinate reductase N-terminal" evidence="3">
    <location>
        <begin position="2"/>
        <end position="42"/>
    </location>
</feature>
<evidence type="ECO:0000256" key="1">
    <source>
        <dbReference type="ARBA" id="ARBA00022857"/>
    </source>
</evidence>
<evidence type="ECO:0000313" key="4">
    <source>
        <dbReference type="EMBL" id="MBZ4037870.1"/>
    </source>
</evidence>
<proteinExistence type="predicted"/>
<evidence type="ECO:0000256" key="2">
    <source>
        <dbReference type="ARBA" id="ARBA00023002"/>
    </source>
</evidence>
<keyword evidence="5" id="KW-1185">Reference proteome</keyword>
<name>A0A9X1KSV3_9FLAO</name>
<dbReference type="RefSeq" id="WP_223711612.1">
    <property type="nucleotide sequence ID" value="NZ_JAINUY010000056.1"/>
</dbReference>
<accession>A0A9X1KSV3</accession>
<comment type="caution">
    <text evidence="4">The sequence shown here is derived from an EMBL/GenBank/DDBJ whole genome shotgun (WGS) entry which is preliminary data.</text>
</comment>
<keyword evidence="1" id="KW-0521">NADP</keyword>
<dbReference type="Proteomes" id="UP001139366">
    <property type="component" value="Unassembled WGS sequence"/>
</dbReference>
<dbReference type="EMBL" id="JAINUY010000056">
    <property type="protein sequence ID" value="MBZ4037870.1"/>
    <property type="molecule type" value="Genomic_DNA"/>
</dbReference>
<evidence type="ECO:0000313" key="5">
    <source>
        <dbReference type="Proteomes" id="UP001139366"/>
    </source>
</evidence>
<organism evidence="4 5">
    <name type="scientific">Flavobacterium potami</name>
    <dbReference type="NCBI Taxonomy" id="2872310"/>
    <lineage>
        <taxon>Bacteria</taxon>
        <taxon>Pseudomonadati</taxon>
        <taxon>Bacteroidota</taxon>
        <taxon>Flavobacteriia</taxon>
        <taxon>Flavobacteriales</taxon>
        <taxon>Flavobacteriaceae</taxon>
        <taxon>Flavobacterium</taxon>
    </lineage>
</organism>
<dbReference type="Gene3D" id="3.40.50.720">
    <property type="entry name" value="NAD(P)-binding Rossmann-like Domain"/>
    <property type="match status" value="1"/>
</dbReference>
<feature type="non-terminal residue" evidence="4">
    <location>
        <position position="47"/>
    </location>
</feature>
<dbReference type="SUPFAM" id="SSF51735">
    <property type="entry name" value="NAD(P)-binding Rossmann-fold domains"/>
    <property type="match status" value="1"/>
</dbReference>
<protein>
    <recommendedName>
        <fullName evidence="3">Dihydrodipicolinate reductase N-terminal domain-containing protein</fullName>
    </recommendedName>
</protein>
<gene>
    <name evidence="4" type="ORF">K6T82_24205</name>
</gene>